<dbReference type="InterPro" id="IPR020103">
    <property type="entry name" value="PsdUridine_synth_cat_dom_sf"/>
</dbReference>
<dbReference type="InterPro" id="IPR020097">
    <property type="entry name" value="PsdUridine_synth_TruA_a/b_dom"/>
</dbReference>
<accession>A0ABQ6CBV1</accession>
<dbReference type="InterPro" id="IPR020095">
    <property type="entry name" value="PsdUridine_synth_TruA_C"/>
</dbReference>
<evidence type="ECO:0000259" key="2">
    <source>
        <dbReference type="Pfam" id="PF01416"/>
    </source>
</evidence>
<dbReference type="SUPFAM" id="SSF55120">
    <property type="entry name" value="Pseudouridine synthase"/>
    <property type="match status" value="1"/>
</dbReference>
<comment type="caution">
    <text evidence="3">The sequence shown here is derived from an EMBL/GenBank/DDBJ whole genome shotgun (WGS) entry which is preliminary data.</text>
</comment>
<name>A0ABQ6CBV1_9HYPH</name>
<dbReference type="Pfam" id="PF01416">
    <property type="entry name" value="PseudoU_synth_1"/>
    <property type="match status" value="1"/>
</dbReference>
<evidence type="ECO:0000313" key="4">
    <source>
        <dbReference type="Proteomes" id="UP001156882"/>
    </source>
</evidence>
<feature type="region of interest" description="Disordered" evidence="1">
    <location>
        <begin position="65"/>
        <end position="89"/>
    </location>
</feature>
<feature type="domain" description="Pseudouridine synthase I TruA alpha/beta" evidence="2">
    <location>
        <begin position="4"/>
        <end position="63"/>
    </location>
</feature>
<evidence type="ECO:0000256" key="1">
    <source>
        <dbReference type="SAM" id="MobiDB-lite"/>
    </source>
</evidence>
<protein>
    <recommendedName>
        <fullName evidence="2">Pseudouridine synthase I TruA alpha/beta domain-containing protein</fullName>
    </recommendedName>
</protein>
<proteinExistence type="predicted"/>
<dbReference type="Gene3D" id="3.30.70.660">
    <property type="entry name" value="Pseudouridine synthase I, catalytic domain, C-terminal subdomain"/>
    <property type="match status" value="1"/>
</dbReference>
<dbReference type="EMBL" id="BSPC01000004">
    <property type="protein sequence ID" value="GLS17138.1"/>
    <property type="molecule type" value="Genomic_DNA"/>
</dbReference>
<sequence>MHEAAQGLLGHHDGSPDCQAQSLMKTLDQLDVRRVGAAARFFLHNQVRSMVGSFQRMGADDWSKAASSPCWKPATTPAVPPSPCCANST</sequence>
<keyword evidence="4" id="KW-1185">Reference proteome</keyword>
<reference evidence="4" key="1">
    <citation type="journal article" date="2019" name="Int. J. Syst. Evol. Microbiol.">
        <title>The Global Catalogue of Microorganisms (GCM) 10K type strain sequencing project: providing services to taxonomists for standard genome sequencing and annotation.</title>
        <authorList>
            <consortium name="The Broad Institute Genomics Platform"/>
            <consortium name="The Broad Institute Genome Sequencing Center for Infectious Disease"/>
            <person name="Wu L."/>
            <person name="Ma J."/>
        </authorList>
    </citation>
    <scope>NUCLEOTIDE SEQUENCE [LARGE SCALE GENOMIC DNA]</scope>
    <source>
        <strain evidence="4">NBRC 101365</strain>
    </source>
</reference>
<dbReference type="Proteomes" id="UP001156882">
    <property type="component" value="Unassembled WGS sequence"/>
</dbReference>
<gene>
    <name evidence="3" type="ORF">GCM10007874_01530</name>
</gene>
<organism evidence="3 4">
    <name type="scientific">Labrys miyagiensis</name>
    <dbReference type="NCBI Taxonomy" id="346912"/>
    <lineage>
        <taxon>Bacteria</taxon>
        <taxon>Pseudomonadati</taxon>
        <taxon>Pseudomonadota</taxon>
        <taxon>Alphaproteobacteria</taxon>
        <taxon>Hyphomicrobiales</taxon>
        <taxon>Xanthobacteraceae</taxon>
        <taxon>Labrys</taxon>
    </lineage>
</organism>
<evidence type="ECO:0000313" key="3">
    <source>
        <dbReference type="EMBL" id="GLS17138.1"/>
    </source>
</evidence>